<dbReference type="InterPro" id="IPR013536">
    <property type="entry name" value="WLM_dom"/>
</dbReference>
<dbReference type="InterPro" id="IPR002293">
    <property type="entry name" value="AA/rel_permease1"/>
</dbReference>
<comment type="caution">
    <text evidence="8">The sequence shown here is derived from an EMBL/GenBank/DDBJ whole genome shotgun (WGS) entry which is preliminary data.</text>
</comment>
<evidence type="ECO:0000256" key="2">
    <source>
        <dbReference type="ARBA" id="ARBA00022692"/>
    </source>
</evidence>
<dbReference type="AlphaFoldDB" id="A0A1Z5T8Y9"/>
<feature type="transmembrane region" description="Helical" evidence="6">
    <location>
        <begin position="208"/>
        <end position="230"/>
    </location>
</feature>
<comment type="subcellular location">
    <subcellularLocation>
        <location evidence="1">Membrane</location>
        <topology evidence="1">Multi-pass membrane protein</topology>
    </subcellularLocation>
</comment>
<feature type="transmembrane region" description="Helical" evidence="6">
    <location>
        <begin position="90"/>
        <end position="120"/>
    </location>
</feature>
<dbReference type="Pfam" id="PF13520">
    <property type="entry name" value="AA_permease_2"/>
    <property type="match status" value="1"/>
</dbReference>
<feature type="transmembrane region" description="Helical" evidence="6">
    <location>
        <begin position="398"/>
        <end position="420"/>
    </location>
</feature>
<dbReference type="GO" id="GO:0016020">
    <property type="term" value="C:membrane"/>
    <property type="evidence" value="ECO:0007669"/>
    <property type="project" value="UniProtKB-SubCell"/>
</dbReference>
<dbReference type="GO" id="GO:0070628">
    <property type="term" value="F:proteasome binding"/>
    <property type="evidence" value="ECO:0007669"/>
    <property type="project" value="TreeGrafter"/>
</dbReference>
<dbReference type="PROSITE" id="PS51397">
    <property type="entry name" value="WLM"/>
    <property type="match status" value="1"/>
</dbReference>
<keyword evidence="3 6" id="KW-1133">Transmembrane helix</keyword>
<evidence type="ECO:0000256" key="4">
    <source>
        <dbReference type="ARBA" id="ARBA00023136"/>
    </source>
</evidence>
<keyword evidence="2 6" id="KW-0812">Transmembrane</keyword>
<feature type="compositionally biased region" description="Acidic residues" evidence="5">
    <location>
        <begin position="770"/>
        <end position="779"/>
    </location>
</feature>
<evidence type="ECO:0000313" key="8">
    <source>
        <dbReference type="EMBL" id="OTA32492.1"/>
    </source>
</evidence>
<dbReference type="VEuPathDB" id="FungiDB:BTJ68_06283"/>
<feature type="transmembrane region" description="Helical" evidence="6">
    <location>
        <begin position="257"/>
        <end position="274"/>
    </location>
</feature>
<feature type="region of interest" description="Disordered" evidence="5">
    <location>
        <begin position="473"/>
        <end position="501"/>
    </location>
</feature>
<evidence type="ECO:0000256" key="5">
    <source>
        <dbReference type="SAM" id="MobiDB-lite"/>
    </source>
</evidence>
<protein>
    <recommendedName>
        <fullName evidence="7">WLM domain-containing protein</fullName>
    </recommendedName>
</protein>
<dbReference type="PANTHER" id="PTHR47795">
    <property type="entry name" value="UBIQUITIN AND WLM DOMAIN-CONTAINING METALLOPROTEASE SPCC1442.07C"/>
    <property type="match status" value="1"/>
</dbReference>
<feature type="transmembrane region" description="Helical" evidence="6">
    <location>
        <begin position="132"/>
        <end position="151"/>
    </location>
</feature>
<dbReference type="Proteomes" id="UP000194280">
    <property type="component" value="Unassembled WGS sequence"/>
</dbReference>
<dbReference type="EMBL" id="MUNK01000093">
    <property type="protein sequence ID" value="OTA32492.1"/>
    <property type="molecule type" value="Genomic_DNA"/>
</dbReference>
<feature type="region of interest" description="Disordered" evidence="5">
    <location>
        <begin position="1"/>
        <end position="36"/>
    </location>
</feature>
<evidence type="ECO:0000256" key="3">
    <source>
        <dbReference type="ARBA" id="ARBA00022989"/>
    </source>
</evidence>
<feature type="domain" description="WLM" evidence="7">
    <location>
        <begin position="621"/>
        <end position="823"/>
    </location>
</feature>
<dbReference type="PANTHER" id="PTHR47795:SF1">
    <property type="entry name" value="DNA-DEPENDENT METALLOPROTEASE WSS1 HOMOLOG 2"/>
    <property type="match status" value="1"/>
</dbReference>
<dbReference type="Gene3D" id="1.20.1740.10">
    <property type="entry name" value="Amino acid/polyamine transporter I"/>
    <property type="match status" value="1"/>
</dbReference>
<sequence>MATFKRATMNQPKADTGDVRPNNPLQSDFDAEDSGSSVDADERYLSLHRQWKFFESFAASFAALYSVGGIRTTFTIGVGAGGPAAYWSSYVITCFFVFITAAVLAEICSSLPAAGSIYFWAAEAGGRRFGRLFGFIVAWWSTTAWTTFIASNSQAAANFLLSEIAVFGVDFPTDTNNIKFRAVQWIVSEGILFLGIGMNYFDPKTYRLIFRIATYLILLDFFLNIIWLPIAVSKTYGFHDARYVFTQTYNETGAPPVWNWMLSFYVTAGILVGFEASGHISEETKDASRVAARGIFWSAVASALIGFPLVILFLFCLPNLDVLYSLNAPQPFVEIYAMTMGRGGHVFMNIICILGLIFNTTIAGVASSRLIWAVARDGVLPFSGWISKVSEKKEPTNAIIVMHTVAALLLCTILPSPVAFTSLVSAAGVPTITAYALIAFGPLPCPSLISLPLHPFEYNPHVTMVEAEISERESSSQHLDIDADSPSPGGVSEPEEDGEPEPLFRTTVLLHNKPVELPFYEADATIQDLSDTVAEELRIPPGNQKFLVTPKTGLLKPPFKESNLSLQSLQDKKIVLMGATNAEVEELESDIQERKARMSRRRDVLRAGRQVKANKTRDWKKVQDEARYTFHTLRPLPYLPNPEKSHRFLERLRDDAGIKASMRKHGFSVGLLTEMNPAEHTTHESKTLGLNRNRGEVIELRLRTDAYDGYRDYKVIRKTLCHELAHNVWGEHDRNFWNLCNEIEKEVDKNDWRRGGHSVGGQEFYNPNDEGVDDDEADEGGWSGGEYVLGVAKEGAVDAPTSTPSQPLSRRELMAKAAEERVKKQHEAKEGSSKQ</sequence>
<organism evidence="8 9">
    <name type="scientific">Hortaea werneckii EXF-2000</name>
    <dbReference type="NCBI Taxonomy" id="1157616"/>
    <lineage>
        <taxon>Eukaryota</taxon>
        <taxon>Fungi</taxon>
        <taxon>Dikarya</taxon>
        <taxon>Ascomycota</taxon>
        <taxon>Pezizomycotina</taxon>
        <taxon>Dothideomycetes</taxon>
        <taxon>Dothideomycetidae</taxon>
        <taxon>Mycosphaerellales</taxon>
        <taxon>Teratosphaeriaceae</taxon>
        <taxon>Hortaea</taxon>
    </lineage>
</organism>
<proteinExistence type="predicted"/>
<accession>A0A1Z5T8Y9</accession>
<feature type="region of interest" description="Disordered" evidence="5">
    <location>
        <begin position="758"/>
        <end position="785"/>
    </location>
</feature>
<name>A0A1Z5T8Y9_HORWE</name>
<dbReference type="InParanoid" id="A0A1Z5T8Y9"/>
<evidence type="ECO:0000256" key="1">
    <source>
        <dbReference type="ARBA" id="ARBA00004141"/>
    </source>
</evidence>
<feature type="transmembrane region" description="Helical" evidence="6">
    <location>
        <begin position="182"/>
        <end position="201"/>
    </location>
</feature>
<evidence type="ECO:0000256" key="6">
    <source>
        <dbReference type="SAM" id="Phobius"/>
    </source>
</evidence>
<dbReference type="Pfam" id="PF08325">
    <property type="entry name" value="WLM"/>
    <property type="match status" value="1"/>
</dbReference>
<feature type="transmembrane region" description="Helical" evidence="6">
    <location>
        <begin position="295"/>
        <end position="315"/>
    </location>
</feature>
<gene>
    <name evidence="8" type="ORF">BTJ68_06283</name>
</gene>
<dbReference type="GO" id="GO:0022857">
    <property type="term" value="F:transmembrane transporter activity"/>
    <property type="evidence" value="ECO:0007669"/>
    <property type="project" value="InterPro"/>
</dbReference>
<keyword evidence="9" id="KW-1185">Reference proteome</keyword>
<reference evidence="8 9" key="1">
    <citation type="submission" date="2017-01" db="EMBL/GenBank/DDBJ databases">
        <title>The recent genome duplication of the halophilic yeast Hortaea werneckii: insights from long-read sequencing.</title>
        <authorList>
            <person name="Sinha S."/>
            <person name="Flibotte S."/>
            <person name="Neira M."/>
            <person name="Lenassi M."/>
            <person name="Gostincar C."/>
            <person name="Stajich J.E."/>
            <person name="Nislow C.E."/>
        </authorList>
    </citation>
    <scope>NUCLEOTIDE SEQUENCE [LARGE SCALE GENOMIC DNA]</scope>
    <source>
        <strain evidence="8 9">EXF-2000</strain>
    </source>
</reference>
<evidence type="ECO:0000313" key="9">
    <source>
        <dbReference type="Proteomes" id="UP000194280"/>
    </source>
</evidence>
<feature type="transmembrane region" description="Helical" evidence="6">
    <location>
        <begin position="346"/>
        <end position="366"/>
    </location>
</feature>
<keyword evidence="4 6" id="KW-0472">Membrane</keyword>
<evidence type="ECO:0000259" key="7">
    <source>
        <dbReference type="PROSITE" id="PS51397"/>
    </source>
</evidence>
<feature type="transmembrane region" description="Helical" evidence="6">
    <location>
        <begin position="53"/>
        <end position="70"/>
    </location>
</feature>
<dbReference type="STRING" id="1157616.A0A1Z5T8Y9"/>